<keyword evidence="2" id="KW-1133">Transmembrane helix</keyword>
<evidence type="ECO:0000313" key="5">
    <source>
        <dbReference type="Proteomes" id="UP000237631"/>
    </source>
</evidence>
<dbReference type="Gene3D" id="2.120.10.80">
    <property type="entry name" value="Kelch-type beta propeller"/>
    <property type="match status" value="1"/>
</dbReference>
<accession>A0A2S6CFG8</accession>
<feature type="region of interest" description="Disordered" evidence="1">
    <location>
        <begin position="686"/>
        <end position="745"/>
    </location>
</feature>
<dbReference type="STRING" id="357750.A0A2S6CFG8"/>
<feature type="transmembrane region" description="Helical" evidence="2">
    <location>
        <begin position="446"/>
        <end position="467"/>
    </location>
</feature>
<feature type="region of interest" description="Disordered" evidence="1">
    <location>
        <begin position="1039"/>
        <end position="1119"/>
    </location>
</feature>
<dbReference type="InterPro" id="IPR011043">
    <property type="entry name" value="Gal_Oxase/kelch_b-propeller"/>
</dbReference>
<keyword evidence="2" id="KW-0812">Transmembrane</keyword>
<evidence type="ECO:0000256" key="1">
    <source>
        <dbReference type="SAM" id="MobiDB-lite"/>
    </source>
</evidence>
<feature type="region of interest" description="Disordered" evidence="1">
    <location>
        <begin position="567"/>
        <end position="607"/>
    </location>
</feature>
<dbReference type="EMBL" id="PNEN01000456">
    <property type="protein sequence ID" value="PPJ58461.1"/>
    <property type="molecule type" value="Genomic_DNA"/>
</dbReference>
<feature type="compositionally biased region" description="Low complexity" evidence="1">
    <location>
        <begin position="1072"/>
        <end position="1083"/>
    </location>
</feature>
<feature type="signal peptide" evidence="3">
    <location>
        <begin position="1"/>
        <end position="19"/>
    </location>
</feature>
<feature type="region of interest" description="Disordered" evidence="1">
    <location>
        <begin position="626"/>
        <end position="654"/>
    </location>
</feature>
<feature type="compositionally biased region" description="Low complexity" evidence="1">
    <location>
        <begin position="1039"/>
        <end position="1050"/>
    </location>
</feature>
<dbReference type="SUPFAM" id="SSF50965">
    <property type="entry name" value="Galactose oxidase, central domain"/>
    <property type="match status" value="1"/>
</dbReference>
<dbReference type="Proteomes" id="UP000237631">
    <property type="component" value="Unassembled WGS sequence"/>
</dbReference>
<evidence type="ECO:0000256" key="2">
    <source>
        <dbReference type="SAM" id="Phobius"/>
    </source>
</evidence>
<evidence type="ECO:0008006" key="6">
    <source>
        <dbReference type="Google" id="ProtNLM"/>
    </source>
</evidence>
<evidence type="ECO:0000313" key="4">
    <source>
        <dbReference type="EMBL" id="PPJ58461.1"/>
    </source>
</evidence>
<feature type="region of interest" description="Disordered" evidence="1">
    <location>
        <begin position="903"/>
        <end position="925"/>
    </location>
</feature>
<name>A0A2S6CFG8_9PEZI</name>
<proteinExistence type="predicted"/>
<keyword evidence="5" id="KW-1185">Reference proteome</keyword>
<dbReference type="OrthoDB" id="205993at2759"/>
<feature type="compositionally biased region" description="Basic and acidic residues" evidence="1">
    <location>
        <begin position="1106"/>
        <end position="1119"/>
    </location>
</feature>
<evidence type="ECO:0000256" key="3">
    <source>
        <dbReference type="SAM" id="SignalP"/>
    </source>
</evidence>
<feature type="compositionally biased region" description="Polar residues" evidence="1">
    <location>
        <begin position="774"/>
        <end position="784"/>
    </location>
</feature>
<gene>
    <name evidence="4" type="ORF">CBER1_08334</name>
</gene>
<organism evidence="4 5">
    <name type="scientific">Cercospora berteroae</name>
    <dbReference type="NCBI Taxonomy" id="357750"/>
    <lineage>
        <taxon>Eukaryota</taxon>
        <taxon>Fungi</taxon>
        <taxon>Dikarya</taxon>
        <taxon>Ascomycota</taxon>
        <taxon>Pezizomycotina</taxon>
        <taxon>Dothideomycetes</taxon>
        <taxon>Dothideomycetidae</taxon>
        <taxon>Mycosphaerellales</taxon>
        <taxon>Mycosphaerellaceae</taxon>
        <taxon>Cercospora</taxon>
    </lineage>
</organism>
<comment type="caution">
    <text evidence="4">The sequence shown here is derived from an EMBL/GenBank/DDBJ whole genome shotgun (WGS) entry which is preliminary data.</text>
</comment>
<keyword evidence="2" id="KW-0472">Membrane</keyword>
<dbReference type="AlphaFoldDB" id="A0A2S6CFG8"/>
<feature type="compositionally biased region" description="Polar residues" evidence="1">
    <location>
        <begin position="642"/>
        <end position="651"/>
    </location>
</feature>
<feature type="region of interest" description="Disordered" evidence="1">
    <location>
        <begin position="757"/>
        <end position="787"/>
    </location>
</feature>
<feature type="compositionally biased region" description="Low complexity" evidence="1">
    <location>
        <begin position="735"/>
        <end position="745"/>
    </location>
</feature>
<keyword evidence="3" id="KW-0732">Signal</keyword>
<dbReference type="InterPro" id="IPR015915">
    <property type="entry name" value="Kelch-typ_b-propeller"/>
</dbReference>
<feature type="chain" id="PRO_5015541306" description="Galactose oxidase-like Early set domain-containing protein" evidence="3">
    <location>
        <begin position="20"/>
        <end position="1119"/>
    </location>
</feature>
<reference evidence="5" key="1">
    <citation type="journal article" date="2017" name="bioRxiv">
        <title>Conservation of a gene cluster reveals novel cercosporin biosynthetic mechanisms and extends production to the genus Colletotrichum.</title>
        <authorList>
            <person name="de Jonge R."/>
            <person name="Ebert M.K."/>
            <person name="Huitt-Roehl C.R."/>
            <person name="Pal P."/>
            <person name="Suttle J.C."/>
            <person name="Spanner R.E."/>
            <person name="Neubauer J.D."/>
            <person name="Jurick W.M.II."/>
            <person name="Stott K.A."/>
            <person name="Secor G.A."/>
            <person name="Thomma B.P.H.J."/>
            <person name="Van de Peer Y."/>
            <person name="Townsend C.A."/>
            <person name="Bolton M.D."/>
        </authorList>
    </citation>
    <scope>NUCLEOTIDE SEQUENCE [LARGE SCALE GENOMIC DNA]</scope>
    <source>
        <strain evidence="5">CBS538.71</strain>
    </source>
</reference>
<protein>
    <recommendedName>
        <fullName evidence="6">Galactose oxidase-like Early set domain-containing protein</fullName>
    </recommendedName>
</protein>
<sequence length="1119" mass="120218">MKSQTLPWGLLALSRVILADVSLPYNPTSVLRSRNSTTAYILRSSSSNPNQAILQSIDVSGTVSGNDASPSTLSQSLPFLNDESQVPYLPIIDEYGNITVIAGDCAEGADSTTIWKWTGQWKKHTTTAQLGAFANLTGVNYLGNGVAFSADVGNSETQLEFFVFGGMCPASNSTAASWQNDAQYSQSMLVYNAGGATGGSEDSYSVSASAARGPPIAEAGFTMTGLPPTYRVNATGAAQTQQQDFLLLGGHTQNAFLNTSQVALFSLPQNSWSYLPAQQPSPGRTDLAARASDVTLVEPRSGHTAVLSEDGSQIIVIGGWVGDITNPAEPQVAFLNLGSEYGGDDQLAWTWTVPSQATGGIAKNNGLYGHGATMLPGGVVMIVGGFTITAPPSSRFAKRQVQSNDQVLLYNSTSNEWISSYTNPVGASETKSGGGALSKTSQQAGLGLGLGLGVLVLVILILAYFWYARRLKQKREQQEQALVHSAGGSFLALDQPYLDHGDVHDRRQGPYAAIDDGPPEMQHAASTGLFVNVPSPTRGLRNGLATRPYSYHQAPRYDEVRVSKGSGNIHPILERQDEDDLERGGNARNPFSDPAHGPEPGPSHDRFSNAEAKLQELQRVLNFDTGYAPINDPFKDPHPNPLGSNPNSPRSPNAADTLRIVPAYVPRSHLVERKPVPTAKGANWLVVEDEDDEPPAPLTGPVSGPSYWNGRASPTKSDDRTSSTLSDRSTRSHASTSSITRTMSTRTGALLAAALARRDAELTPGTTPMEGRTATMSTTESTGGRKSPYYFYGAHTESQRQSKRKSKKPVLEPIHNADKSTESFMTAHSSFIGLKQEGKALLGGSSVSDRDDPYRRALAAHGLVGNKSEAEVSTSPHRRQGWMGSIRRALTTAMNERSFSLTSQHKHSHEEMMEPRTSTSSPTRSDRAVLGILSSPRRAISDGGALLKQKRGQKDWDTIHPYKDDPELEGDWGEETRTSLEVREAENEWDVEGAAAKRDVQVMFTIPKSRLRVVNADVERASMRSASDGAISRKESALSLNSKNQQQSSLIGGGGGGMATSSTAGVLGRGGSTSTTRSRSGGTLELRETESQMQVRMRALLSSGSRVEERERERMRKAR</sequence>